<dbReference type="OrthoDB" id="101791at2759"/>
<comment type="caution">
    <text evidence="4">The sequence shown here is derived from an EMBL/GenBank/DDBJ whole genome shotgun (WGS) entry which is preliminary data.</text>
</comment>
<protein>
    <recommendedName>
        <fullName evidence="6">F-box domain-containing protein</fullName>
    </recommendedName>
</protein>
<accession>A0A2G9GQS4</accession>
<dbReference type="Gene3D" id="1.20.1280.50">
    <property type="match status" value="1"/>
</dbReference>
<feature type="region of interest" description="Disordered" evidence="1">
    <location>
        <begin position="101"/>
        <end position="140"/>
    </location>
</feature>
<dbReference type="Proteomes" id="UP000231279">
    <property type="component" value="Unassembled WGS sequence"/>
</dbReference>
<feature type="domain" description="Ubiquitin-like" evidence="2">
    <location>
        <begin position="1"/>
        <end position="82"/>
    </location>
</feature>
<dbReference type="SUPFAM" id="SSF81383">
    <property type="entry name" value="F-box domain"/>
    <property type="match status" value="1"/>
</dbReference>
<evidence type="ECO:0000313" key="5">
    <source>
        <dbReference type="Proteomes" id="UP000231279"/>
    </source>
</evidence>
<dbReference type="InterPro" id="IPR036047">
    <property type="entry name" value="F-box-like_dom_sf"/>
</dbReference>
<dbReference type="SMART" id="SM00256">
    <property type="entry name" value="FBOX"/>
    <property type="match status" value="1"/>
</dbReference>
<dbReference type="EMBL" id="NKXS01004045">
    <property type="protein sequence ID" value="PIN07631.1"/>
    <property type="molecule type" value="Genomic_DNA"/>
</dbReference>
<sequence length="508" mass="56299">MKLRLRSTESKETLKIEAPGSCTLPELKQILSQSLTNSPPSDSIRLSLNRKDELQSNGVDSLQSLGIAAGDLIFFSLEQPAAGMSSNSGSTVPPPIYSAPKSGVGNSECSTSVSTQSTAPEAQNDDSVILESQKGKTLDSGFQMEETVNDMEVDGLDHENSYNADELLAEVADKSFSVPGFLRKVFSDELGDDSGRDHKLIVIAVHAVMLGSGFVGFDKNANVILNSFQFRNEWPSSLFRVSLFYTLPGSLGGANGEANKHIVLKFQTLGKFINVYGTLENGTGKRGTYRVQLNEDQLVPFLNVVWANCGVKEITTGKDGVFPGLSPEKEVFNFWRTVKDSLALPLLIDLCEETGLGLPPCFMRLPTELKLKILECLPGVDIAKVSCACLELRYLGSSDDLWKLKFVEEFGNERKEAERSWKKSFAMAWDRRLRSQFACRSRARPWPEPRRRRYPNPFMVQRVPRIIGGNYDIGPALGDDLQNRLHDSVSRRNFSPICNLGVRGRRFI</sequence>
<evidence type="ECO:0000259" key="2">
    <source>
        <dbReference type="PROSITE" id="PS50053"/>
    </source>
</evidence>
<dbReference type="Gene3D" id="3.40.1000.30">
    <property type="match status" value="1"/>
</dbReference>
<evidence type="ECO:0000259" key="3">
    <source>
        <dbReference type="PROSITE" id="PS50181"/>
    </source>
</evidence>
<dbReference type="InterPro" id="IPR001810">
    <property type="entry name" value="F-box_dom"/>
</dbReference>
<dbReference type="PANTHER" id="PTHR47602:SF2">
    <property type="entry name" value="F-BOX PROTEIN SKIP22"/>
    <property type="match status" value="1"/>
</dbReference>
<dbReference type="PROSITE" id="PS50181">
    <property type="entry name" value="FBOX"/>
    <property type="match status" value="1"/>
</dbReference>
<dbReference type="STRING" id="429701.A0A2G9GQS4"/>
<evidence type="ECO:0008006" key="6">
    <source>
        <dbReference type="Google" id="ProtNLM"/>
    </source>
</evidence>
<dbReference type="PANTHER" id="PTHR47602">
    <property type="entry name" value="F-BOX PROTEIN SKIP22"/>
    <property type="match status" value="1"/>
</dbReference>
<dbReference type="Pfam" id="PF12937">
    <property type="entry name" value="F-box-like"/>
    <property type="match status" value="1"/>
</dbReference>
<dbReference type="InterPro" id="IPR000626">
    <property type="entry name" value="Ubiquitin-like_dom"/>
</dbReference>
<organism evidence="4 5">
    <name type="scientific">Handroanthus impetiginosus</name>
    <dbReference type="NCBI Taxonomy" id="429701"/>
    <lineage>
        <taxon>Eukaryota</taxon>
        <taxon>Viridiplantae</taxon>
        <taxon>Streptophyta</taxon>
        <taxon>Embryophyta</taxon>
        <taxon>Tracheophyta</taxon>
        <taxon>Spermatophyta</taxon>
        <taxon>Magnoliopsida</taxon>
        <taxon>eudicotyledons</taxon>
        <taxon>Gunneridae</taxon>
        <taxon>Pentapetalae</taxon>
        <taxon>asterids</taxon>
        <taxon>lamiids</taxon>
        <taxon>Lamiales</taxon>
        <taxon>Bignoniaceae</taxon>
        <taxon>Crescentiina</taxon>
        <taxon>Tabebuia alliance</taxon>
        <taxon>Handroanthus</taxon>
    </lineage>
</organism>
<feature type="compositionally biased region" description="Polar residues" evidence="1">
    <location>
        <begin position="104"/>
        <end position="121"/>
    </location>
</feature>
<gene>
    <name evidence="4" type="ORF">CDL12_19799</name>
</gene>
<evidence type="ECO:0000313" key="4">
    <source>
        <dbReference type="EMBL" id="PIN07631.1"/>
    </source>
</evidence>
<evidence type="ECO:0000256" key="1">
    <source>
        <dbReference type="SAM" id="MobiDB-lite"/>
    </source>
</evidence>
<feature type="domain" description="F-box" evidence="3">
    <location>
        <begin position="359"/>
        <end position="405"/>
    </location>
</feature>
<proteinExistence type="predicted"/>
<dbReference type="PROSITE" id="PS50053">
    <property type="entry name" value="UBIQUITIN_2"/>
    <property type="match status" value="1"/>
</dbReference>
<keyword evidence="5" id="KW-1185">Reference proteome</keyword>
<name>A0A2G9GQS4_9LAMI</name>
<dbReference type="AlphaFoldDB" id="A0A2G9GQS4"/>
<reference evidence="5" key="1">
    <citation type="journal article" date="2018" name="Gigascience">
        <title>Genome assembly of the Pink Ipe (Handroanthus impetiginosus, Bignoniaceae), a highly valued, ecologically keystone Neotropical timber forest tree.</title>
        <authorList>
            <person name="Silva-Junior O.B."/>
            <person name="Grattapaglia D."/>
            <person name="Novaes E."/>
            <person name="Collevatti R.G."/>
        </authorList>
    </citation>
    <scope>NUCLEOTIDE SEQUENCE [LARGE SCALE GENOMIC DNA]</scope>
    <source>
        <strain evidence="5">cv. UFG-1</strain>
    </source>
</reference>
<dbReference type="CDD" id="cd22165">
    <property type="entry name" value="F-box_AtSKIP22-like"/>
    <property type="match status" value="1"/>
</dbReference>